<comment type="function">
    <text evidence="2 11">NAD-binding protein involved in the addition of a carboxymethylaminomethyl (cmnm) group at the wobble position (U34) of certain tRNAs, forming tRNA-cmnm(5)s(2)U34.</text>
</comment>
<feature type="binding site" evidence="11">
    <location>
        <position position="123"/>
    </location>
    <ligand>
        <name>FAD</name>
        <dbReference type="ChEBI" id="CHEBI:57692"/>
    </ligand>
</feature>
<dbReference type="InterPro" id="IPR049312">
    <property type="entry name" value="GIDA_C_N"/>
</dbReference>
<dbReference type="GO" id="GO:0030488">
    <property type="term" value="P:tRNA methylation"/>
    <property type="evidence" value="ECO:0007669"/>
    <property type="project" value="TreeGrafter"/>
</dbReference>
<keyword evidence="7 11" id="KW-0274">FAD</keyword>
<comment type="caution">
    <text evidence="11">Lacks conserved residue(s) required for the propagation of feature annotation.</text>
</comment>
<organism evidence="13 14">
    <name type="scientific">Candidatus Cardinium hertigii</name>
    <dbReference type="NCBI Taxonomy" id="247481"/>
    <lineage>
        <taxon>Bacteria</taxon>
        <taxon>Pseudomonadati</taxon>
        <taxon>Bacteroidota</taxon>
        <taxon>Cytophagia</taxon>
        <taxon>Cytophagales</taxon>
        <taxon>Amoebophilaceae</taxon>
        <taxon>Candidatus Cardinium</taxon>
    </lineage>
</organism>
<comment type="cofactor">
    <cofactor evidence="1 11">
        <name>FAD</name>
        <dbReference type="ChEBI" id="CHEBI:57692"/>
    </cofactor>
</comment>
<dbReference type="InterPro" id="IPR002218">
    <property type="entry name" value="MnmG-rel"/>
</dbReference>
<feature type="binding site" evidence="11">
    <location>
        <position position="367"/>
    </location>
    <ligand>
        <name>FAD</name>
        <dbReference type="ChEBI" id="CHEBI:57692"/>
    </ligand>
</feature>
<dbReference type="AlphaFoldDB" id="A0A3N2QBG1"/>
<evidence type="ECO:0000256" key="2">
    <source>
        <dbReference type="ARBA" id="ARBA00003717"/>
    </source>
</evidence>
<dbReference type="Pfam" id="PF13932">
    <property type="entry name" value="SAM_GIDA_C"/>
    <property type="match status" value="1"/>
</dbReference>
<keyword evidence="8 11" id="KW-0520">NAD</keyword>
<dbReference type="NCBIfam" id="TIGR00136">
    <property type="entry name" value="mnmG_gidA"/>
    <property type="match status" value="1"/>
</dbReference>
<comment type="subcellular location">
    <subcellularLocation>
        <location evidence="11">Cytoplasm</location>
    </subcellularLocation>
</comment>
<evidence type="ECO:0000313" key="14">
    <source>
        <dbReference type="Proteomes" id="UP000270927"/>
    </source>
</evidence>
<evidence type="ECO:0000313" key="13">
    <source>
        <dbReference type="EMBL" id="ROT47158.1"/>
    </source>
</evidence>
<evidence type="ECO:0000256" key="11">
    <source>
        <dbReference type="HAMAP-Rule" id="MF_00129"/>
    </source>
</evidence>
<dbReference type="GO" id="GO:0050660">
    <property type="term" value="F:flavin adenine dinucleotide binding"/>
    <property type="evidence" value="ECO:0007669"/>
    <property type="project" value="UniProtKB-UniRule"/>
</dbReference>
<dbReference type="PANTHER" id="PTHR11806">
    <property type="entry name" value="GLUCOSE INHIBITED DIVISION PROTEIN A"/>
    <property type="match status" value="1"/>
</dbReference>
<evidence type="ECO:0000256" key="1">
    <source>
        <dbReference type="ARBA" id="ARBA00001974"/>
    </source>
</evidence>
<feature type="binding site" evidence="11">
    <location>
        <position position="178"/>
    </location>
    <ligand>
        <name>FAD</name>
        <dbReference type="ChEBI" id="CHEBI:57692"/>
    </ligand>
</feature>
<dbReference type="InterPro" id="IPR040131">
    <property type="entry name" value="MnmG_N"/>
</dbReference>
<keyword evidence="6 11" id="KW-0819">tRNA processing</keyword>
<dbReference type="HAMAP" id="MF_00129">
    <property type="entry name" value="MnmG_GidA"/>
    <property type="match status" value="1"/>
</dbReference>
<evidence type="ECO:0000256" key="5">
    <source>
        <dbReference type="ARBA" id="ARBA00022630"/>
    </source>
</evidence>
<dbReference type="SUPFAM" id="SSF51905">
    <property type="entry name" value="FAD/NAD(P)-binding domain"/>
    <property type="match status" value="1"/>
</dbReference>
<proteinExistence type="inferred from homology"/>
<reference evidence="13 14" key="1">
    <citation type="submission" date="2018-09" db="EMBL/GenBank/DDBJ databases">
        <title>Comparative Genomics of Wolbachia-Cardinium Dual Endosymbiosis in a Plant-Parasitic Nematode.</title>
        <authorList>
            <person name="Brown A.M.V."/>
            <person name="Wasala S.K."/>
            <person name="Howe D.K."/>
            <person name="Peetz A.B."/>
            <person name="Zasada I.A."/>
            <person name="Denver D.R."/>
        </authorList>
    </citation>
    <scope>NUCLEOTIDE SEQUENCE [LARGE SCALE GENOMIC DNA]</scope>
    <source>
        <strain evidence="13 14">Pp_1</strain>
    </source>
</reference>
<gene>
    <name evidence="11 13" type="primary">mnmG</name>
    <name evidence="11" type="synonym">gidA</name>
    <name evidence="13" type="ORF">EDM02_04745</name>
</gene>
<evidence type="ECO:0000256" key="9">
    <source>
        <dbReference type="ARBA" id="ARBA00025948"/>
    </source>
</evidence>
<evidence type="ECO:0000259" key="12">
    <source>
        <dbReference type="SMART" id="SM01228"/>
    </source>
</evidence>
<dbReference type="FunFam" id="3.50.50.60:FF:000002">
    <property type="entry name" value="tRNA uridine 5-carboxymethylaminomethyl modification enzyme MnmG"/>
    <property type="match status" value="1"/>
</dbReference>
<keyword evidence="14" id="KW-1185">Reference proteome</keyword>
<dbReference type="PROSITE" id="PS01281">
    <property type="entry name" value="GIDA_2"/>
    <property type="match status" value="1"/>
</dbReference>
<dbReference type="RefSeq" id="WP_123663447.1">
    <property type="nucleotide sequence ID" value="NZ_RARA01000026.1"/>
</dbReference>
<dbReference type="FunFam" id="1.10.150.570:FF:000001">
    <property type="entry name" value="tRNA uridine 5-carboxymethylaminomethyl modification enzyme MnmG"/>
    <property type="match status" value="1"/>
</dbReference>
<comment type="similarity">
    <text evidence="3 11">Belongs to the MnmG family.</text>
</comment>
<dbReference type="OrthoDB" id="9815560at2"/>
<dbReference type="InterPro" id="IPR047001">
    <property type="entry name" value="MnmG_C_subdom"/>
</dbReference>
<evidence type="ECO:0000256" key="3">
    <source>
        <dbReference type="ARBA" id="ARBA00007653"/>
    </source>
</evidence>
<accession>A0A3N2QBG1</accession>
<evidence type="ECO:0000256" key="7">
    <source>
        <dbReference type="ARBA" id="ARBA00022827"/>
    </source>
</evidence>
<keyword evidence="11" id="KW-0963">Cytoplasm</keyword>
<dbReference type="EMBL" id="RARA01000026">
    <property type="protein sequence ID" value="ROT47158.1"/>
    <property type="molecule type" value="Genomic_DNA"/>
</dbReference>
<name>A0A3N2QBG1_9BACT</name>
<comment type="caution">
    <text evidence="13">The sequence shown here is derived from an EMBL/GenBank/DDBJ whole genome shotgun (WGS) entry which is preliminary data.</text>
</comment>
<dbReference type="GO" id="GO:0002098">
    <property type="term" value="P:tRNA wobble uridine modification"/>
    <property type="evidence" value="ECO:0007669"/>
    <property type="project" value="InterPro"/>
</dbReference>
<dbReference type="Gene3D" id="3.50.50.60">
    <property type="entry name" value="FAD/NAD(P)-binding domain"/>
    <property type="match status" value="2"/>
</dbReference>
<evidence type="ECO:0000256" key="10">
    <source>
        <dbReference type="ARBA" id="ARBA00031800"/>
    </source>
</evidence>
<evidence type="ECO:0000256" key="6">
    <source>
        <dbReference type="ARBA" id="ARBA00022694"/>
    </source>
</evidence>
<dbReference type="InterPro" id="IPR026904">
    <property type="entry name" value="MnmG_C"/>
</dbReference>
<dbReference type="GO" id="GO:0005829">
    <property type="term" value="C:cytosol"/>
    <property type="evidence" value="ECO:0007669"/>
    <property type="project" value="TreeGrafter"/>
</dbReference>
<dbReference type="Proteomes" id="UP000270927">
    <property type="component" value="Unassembled WGS sequence"/>
</dbReference>
<dbReference type="InterPro" id="IPR044920">
    <property type="entry name" value="MnmG_C_subdom_sf"/>
</dbReference>
<dbReference type="InterPro" id="IPR004416">
    <property type="entry name" value="MnmG"/>
</dbReference>
<dbReference type="Gene3D" id="1.10.10.1800">
    <property type="entry name" value="tRNA uridine 5-carboxymethylaminomethyl modification enzyme MnmG/GidA"/>
    <property type="match status" value="1"/>
</dbReference>
<protein>
    <recommendedName>
        <fullName evidence="4 11">tRNA uridine 5-carboxymethylaminomethyl modification enzyme MnmG</fullName>
    </recommendedName>
    <alternativeName>
        <fullName evidence="10 11">Glucose-inhibited division protein A</fullName>
    </alternativeName>
</protein>
<dbReference type="InterPro" id="IPR020595">
    <property type="entry name" value="MnmG-rel_CS"/>
</dbReference>
<comment type="subunit">
    <text evidence="9 11">Homodimer. Heterotetramer of two MnmE and two MnmG subunits.</text>
</comment>
<evidence type="ECO:0000256" key="8">
    <source>
        <dbReference type="ARBA" id="ARBA00023027"/>
    </source>
</evidence>
<feature type="domain" description="tRNA uridine 5-carboxymethylaminomethyl modification enzyme C-terminal subdomain" evidence="12">
    <location>
        <begin position="545"/>
        <end position="616"/>
    </location>
</feature>
<dbReference type="PANTHER" id="PTHR11806:SF0">
    <property type="entry name" value="PROTEIN MTO1 HOMOLOG, MITOCHONDRIAL"/>
    <property type="match status" value="1"/>
</dbReference>
<sequence>MLLEYDIIVVGSGHAGCEAATAGAKMGSKVLVITMNLNTIGQMSCNPAMGGIAKGQIVREIDALGGFSGIVADQSAIQFRMLNTSKGPAMWSPRTQNDRRLFSECWKLALETLPNLDFWQDMVTALFIRDGMVMGVKTALGIEVRSRAVILTNGTFLNGLIHIGEKKMAGGRAADRASTGIAEQLQILGFETGRMKTGTSPRVDGRTLHYHKMEEQLGDALPGSFSFLNSVPLTKQKSCFIAYTNSVMHEIIKENLARSPIYNGQIQTQGPRYCPCIEDKIHRFADKERHQIFVEPEGWNTIHVYLNGLSCSLPQDVQYKMLRSIVGFEDLKMLSPGYSIEYDYFLPTQLHYTLETQLVQNLYFAGQINGTTGYEEAACQGLMAAINAHRKINALSPVVLKRSDAYIGVLIDDLVSKGTEEPYRMFTSRAEFRLLLRQDNADLRLTGLGHSIGLAENERLQKVYKKKEDIALILNYLGKWKISSEDINPKLAAVGGSLIQETQTAYALFKRPEIDLNDLLVLDRQQANALAVYEQEVLEQVSIQIKYENYFLKEKDLVEKMERLEHYEIPADFDYTLLKSISAEALEKLHKKRPATLGQASRISGVSPADISILMVYLKG</sequence>
<dbReference type="Pfam" id="PF21680">
    <property type="entry name" value="GIDA_C_1st"/>
    <property type="match status" value="1"/>
</dbReference>
<dbReference type="InterPro" id="IPR036188">
    <property type="entry name" value="FAD/NAD-bd_sf"/>
</dbReference>
<dbReference type="SMART" id="SM01228">
    <property type="entry name" value="GIDA_assoc_3"/>
    <property type="match status" value="1"/>
</dbReference>
<dbReference type="Gene3D" id="1.10.150.570">
    <property type="entry name" value="GidA associated domain, C-terminal subdomain"/>
    <property type="match status" value="1"/>
</dbReference>
<evidence type="ECO:0000256" key="4">
    <source>
        <dbReference type="ARBA" id="ARBA00020461"/>
    </source>
</evidence>
<dbReference type="Pfam" id="PF01134">
    <property type="entry name" value="GIDA"/>
    <property type="match status" value="1"/>
</dbReference>
<keyword evidence="5 11" id="KW-0285">Flavoprotein</keyword>